<comment type="caution">
    <text evidence="2">The sequence shown here is derived from an EMBL/GenBank/DDBJ whole genome shotgun (WGS) entry which is preliminary data.</text>
</comment>
<gene>
    <name evidence="2" type="ORF">RFI_20937</name>
</gene>
<reference evidence="2 3" key="1">
    <citation type="journal article" date="2013" name="Curr. Biol.">
        <title>The Genome of the Foraminiferan Reticulomyxa filosa.</title>
        <authorList>
            <person name="Glockner G."/>
            <person name="Hulsmann N."/>
            <person name="Schleicher M."/>
            <person name="Noegel A.A."/>
            <person name="Eichinger L."/>
            <person name="Gallinger C."/>
            <person name="Pawlowski J."/>
            <person name="Sierra R."/>
            <person name="Euteneuer U."/>
            <person name="Pillet L."/>
            <person name="Moustafa A."/>
            <person name="Platzer M."/>
            <person name="Groth M."/>
            <person name="Szafranski K."/>
            <person name="Schliwa M."/>
        </authorList>
    </citation>
    <scope>NUCLEOTIDE SEQUENCE [LARGE SCALE GENOMIC DNA]</scope>
</reference>
<evidence type="ECO:0000313" key="3">
    <source>
        <dbReference type="Proteomes" id="UP000023152"/>
    </source>
</evidence>
<proteinExistence type="predicted"/>
<name>X6MRZ2_RETFI</name>
<protein>
    <submittedName>
        <fullName evidence="2">Uncharacterized protein</fullName>
    </submittedName>
</protein>
<sequence>MICYRDVTAKARKECKEKEEKIAKMEEQMSTLKGSNNSEMLKLQKDLVSAQTKLATQQLEMEEMTKEKTKNASKIEEYANEIKELQKRLNESMQIFQKAQLSSTNALTNSNQNEASIHPRDANSSDSEWKKRLEEVQLRHHLELQRLQKGYELEITALSVEIRRLKGNKADTYKLGTPLQGQSHQSMTDKTDGLRELAQETNEQWISYKAIVENEIAVLKQLRFVMFHTYLYSDQFDSIIFFIF</sequence>
<evidence type="ECO:0000256" key="1">
    <source>
        <dbReference type="SAM" id="Coils"/>
    </source>
</evidence>
<dbReference type="AlphaFoldDB" id="X6MRZ2"/>
<feature type="coiled-coil region" evidence="1">
    <location>
        <begin position="8"/>
        <end position="102"/>
    </location>
</feature>
<evidence type="ECO:0000313" key="2">
    <source>
        <dbReference type="EMBL" id="ETO16401.1"/>
    </source>
</evidence>
<dbReference type="Proteomes" id="UP000023152">
    <property type="component" value="Unassembled WGS sequence"/>
</dbReference>
<organism evidence="2 3">
    <name type="scientific">Reticulomyxa filosa</name>
    <dbReference type="NCBI Taxonomy" id="46433"/>
    <lineage>
        <taxon>Eukaryota</taxon>
        <taxon>Sar</taxon>
        <taxon>Rhizaria</taxon>
        <taxon>Retaria</taxon>
        <taxon>Foraminifera</taxon>
        <taxon>Monothalamids</taxon>
        <taxon>Reticulomyxidae</taxon>
        <taxon>Reticulomyxa</taxon>
    </lineage>
</organism>
<keyword evidence="1" id="KW-0175">Coiled coil</keyword>
<accession>X6MRZ2</accession>
<keyword evidence="3" id="KW-1185">Reference proteome</keyword>
<dbReference type="EMBL" id="ASPP01018298">
    <property type="protein sequence ID" value="ETO16401.1"/>
    <property type="molecule type" value="Genomic_DNA"/>
</dbReference>